<evidence type="ECO:0000313" key="5">
    <source>
        <dbReference type="EMBL" id="AVO54442.1"/>
    </source>
</evidence>
<dbReference type="EMBL" id="CP027657">
    <property type="protein sequence ID" value="AVO54442.1"/>
    <property type="molecule type" value="Genomic_DNA"/>
</dbReference>
<dbReference type="SUPFAM" id="SSF52402">
    <property type="entry name" value="Adenine nucleotide alpha hydrolases-like"/>
    <property type="match status" value="2"/>
</dbReference>
<dbReference type="Proteomes" id="UP000238327">
    <property type="component" value="Chromosome"/>
</dbReference>
<evidence type="ECO:0000313" key="6">
    <source>
        <dbReference type="Proteomes" id="UP000238327"/>
    </source>
</evidence>
<dbReference type="PANTHER" id="PTHR46268">
    <property type="entry name" value="STRESS RESPONSE PROTEIN NHAX"/>
    <property type="match status" value="1"/>
</dbReference>
<dbReference type="PANTHER" id="PTHR46268:SF27">
    <property type="entry name" value="UNIVERSAL STRESS PROTEIN RV2623"/>
    <property type="match status" value="1"/>
</dbReference>
<dbReference type="RefSeq" id="WP_106739174.1">
    <property type="nucleotide sequence ID" value="NZ_CP027657.1"/>
</dbReference>
<dbReference type="OrthoDB" id="9792500at2"/>
<evidence type="ECO:0000259" key="4">
    <source>
        <dbReference type="Pfam" id="PF00582"/>
    </source>
</evidence>
<organism evidence="5 6">
    <name type="scientific">Ectopseudomonas mendocina</name>
    <name type="common">Pseudomonas mendocina</name>
    <dbReference type="NCBI Taxonomy" id="300"/>
    <lineage>
        <taxon>Bacteria</taxon>
        <taxon>Pseudomonadati</taxon>
        <taxon>Pseudomonadota</taxon>
        <taxon>Gammaproteobacteria</taxon>
        <taxon>Pseudomonadales</taxon>
        <taxon>Pseudomonadaceae</taxon>
        <taxon>Ectopseudomonas</taxon>
    </lineage>
</organism>
<keyword evidence="3" id="KW-0067">ATP-binding</keyword>
<evidence type="ECO:0000256" key="2">
    <source>
        <dbReference type="ARBA" id="ARBA00022741"/>
    </source>
</evidence>
<sequence>MIKIMVATDLSERSAHALQRAVQLIRRQGGGEWTLVHVIDDDAPAEHVASQVQQAETLLQAQAERLAEQAGSKPRMIVASGDVAEVLVESAQGCSAELLVVGAHRKSSLRDFFVGTTLERVVRASHLPVLRVNGPVTREYKHALLALDLSRTSLQAASRARDLGLLDPQNFDAASALEPVSPGVMLEASLSAQVLETQREDLHKQIIERLGQDGLTLAPERLQIHLGSPESVIDEALKRSSADLLVLGTHAREGVSRLVLGSVASRLLATQDVDALIVPPAR</sequence>
<gene>
    <name evidence="5" type="ORF">C7A17_17285</name>
</gene>
<protein>
    <submittedName>
        <fullName evidence="5">Universal stress protein</fullName>
    </submittedName>
</protein>
<dbReference type="InterPro" id="IPR014729">
    <property type="entry name" value="Rossmann-like_a/b/a_fold"/>
</dbReference>
<reference evidence="5 6" key="1">
    <citation type="submission" date="2018-03" db="EMBL/GenBank/DDBJ databases">
        <title>Complete genome sequence and methylome analysis of Pseudomonas mendocina NEB 698.</title>
        <authorList>
            <person name="Morgan R.D."/>
        </authorList>
    </citation>
    <scope>NUCLEOTIDE SEQUENCE [LARGE SCALE GENOMIC DNA]</scope>
    <source>
        <strain evidence="5 6">NEB698</strain>
    </source>
</reference>
<feature type="domain" description="UspA" evidence="4">
    <location>
        <begin position="3"/>
        <end position="132"/>
    </location>
</feature>
<dbReference type="CDD" id="cd00293">
    <property type="entry name" value="USP-like"/>
    <property type="match status" value="2"/>
</dbReference>
<dbReference type="InterPro" id="IPR006016">
    <property type="entry name" value="UspA"/>
</dbReference>
<dbReference type="GO" id="GO:0005524">
    <property type="term" value="F:ATP binding"/>
    <property type="evidence" value="ECO:0007669"/>
    <property type="project" value="UniProtKB-KW"/>
</dbReference>
<comment type="similarity">
    <text evidence="1">Belongs to the universal stress protein A family.</text>
</comment>
<evidence type="ECO:0000256" key="3">
    <source>
        <dbReference type="ARBA" id="ARBA00022840"/>
    </source>
</evidence>
<accession>A0A2R3QRW8</accession>
<name>A0A2R3QRW8_ECTME</name>
<dbReference type="InterPro" id="IPR006015">
    <property type="entry name" value="Universal_stress_UspA"/>
</dbReference>
<dbReference type="Pfam" id="PF00582">
    <property type="entry name" value="Usp"/>
    <property type="match status" value="2"/>
</dbReference>
<feature type="domain" description="UspA" evidence="4">
    <location>
        <begin position="140"/>
        <end position="279"/>
    </location>
</feature>
<proteinExistence type="inferred from homology"/>
<dbReference type="PRINTS" id="PR01438">
    <property type="entry name" value="UNVRSLSTRESS"/>
</dbReference>
<evidence type="ECO:0000256" key="1">
    <source>
        <dbReference type="ARBA" id="ARBA00008791"/>
    </source>
</evidence>
<dbReference type="AlphaFoldDB" id="A0A2R3QRW8"/>
<keyword evidence="2" id="KW-0547">Nucleotide-binding</keyword>
<dbReference type="Gene3D" id="3.40.50.620">
    <property type="entry name" value="HUPs"/>
    <property type="match status" value="2"/>
</dbReference>